<dbReference type="Gene3D" id="3.20.20.450">
    <property type="entry name" value="EAL domain"/>
    <property type="match status" value="1"/>
</dbReference>
<dbReference type="Gene3D" id="3.30.70.270">
    <property type="match status" value="1"/>
</dbReference>
<dbReference type="SMART" id="SM00267">
    <property type="entry name" value="GGDEF"/>
    <property type="match status" value="1"/>
</dbReference>
<keyword evidence="1" id="KW-0812">Transmembrane</keyword>
<dbReference type="NCBIfam" id="TIGR00254">
    <property type="entry name" value="GGDEF"/>
    <property type="match status" value="1"/>
</dbReference>
<keyword evidence="1" id="KW-1133">Transmembrane helix</keyword>
<feature type="domain" description="GGDEF" evidence="3">
    <location>
        <begin position="364"/>
        <end position="494"/>
    </location>
</feature>
<keyword evidence="1" id="KW-0472">Membrane</keyword>
<dbReference type="CDD" id="cd01948">
    <property type="entry name" value="EAL"/>
    <property type="match status" value="1"/>
</dbReference>
<dbReference type="Proteomes" id="UP000078529">
    <property type="component" value="Unassembled WGS sequence"/>
</dbReference>
<keyword evidence="6" id="KW-1185">Reference proteome</keyword>
<organism evidence="5 6">
    <name type="scientific">Aureimonas ureilytica</name>
    <dbReference type="NCBI Taxonomy" id="401562"/>
    <lineage>
        <taxon>Bacteria</taxon>
        <taxon>Pseudomonadati</taxon>
        <taxon>Pseudomonadota</taxon>
        <taxon>Alphaproteobacteria</taxon>
        <taxon>Hyphomicrobiales</taxon>
        <taxon>Aurantimonadaceae</taxon>
        <taxon>Aureimonas</taxon>
    </lineage>
</organism>
<dbReference type="SUPFAM" id="SSF141868">
    <property type="entry name" value="EAL domain-like"/>
    <property type="match status" value="1"/>
</dbReference>
<dbReference type="SUPFAM" id="SSF55785">
    <property type="entry name" value="PYP-like sensor domain (PAS domain)"/>
    <property type="match status" value="1"/>
</dbReference>
<dbReference type="GO" id="GO:0016020">
    <property type="term" value="C:membrane"/>
    <property type="evidence" value="ECO:0007669"/>
    <property type="project" value="UniProtKB-UniRule"/>
</dbReference>
<feature type="transmembrane region" description="Helical" evidence="1">
    <location>
        <begin position="186"/>
        <end position="207"/>
    </location>
</feature>
<dbReference type="InterPro" id="IPR029787">
    <property type="entry name" value="Nucleotide_cyclase"/>
</dbReference>
<dbReference type="Pfam" id="PF12860">
    <property type="entry name" value="PAS_7"/>
    <property type="match status" value="1"/>
</dbReference>
<gene>
    <name evidence="5" type="ORF">NS365_16805</name>
</gene>
<dbReference type="PROSITE" id="PS50883">
    <property type="entry name" value="EAL"/>
    <property type="match status" value="1"/>
</dbReference>
<feature type="domain" description="EAL" evidence="2">
    <location>
        <begin position="503"/>
        <end position="682"/>
    </location>
</feature>
<dbReference type="InterPro" id="IPR043128">
    <property type="entry name" value="Rev_trsase/Diguanyl_cyclase"/>
</dbReference>
<dbReference type="SMART" id="SM00052">
    <property type="entry name" value="EAL"/>
    <property type="match status" value="1"/>
</dbReference>
<dbReference type="Pfam" id="PF03707">
    <property type="entry name" value="MHYT"/>
    <property type="match status" value="2"/>
</dbReference>
<dbReference type="InterPro" id="IPR005330">
    <property type="entry name" value="MHYT_dom"/>
</dbReference>
<evidence type="ECO:0000313" key="6">
    <source>
        <dbReference type="Proteomes" id="UP000078529"/>
    </source>
</evidence>
<evidence type="ECO:0000259" key="4">
    <source>
        <dbReference type="PROSITE" id="PS50924"/>
    </source>
</evidence>
<proteinExistence type="predicted"/>
<dbReference type="InterPro" id="IPR035919">
    <property type="entry name" value="EAL_sf"/>
</dbReference>
<dbReference type="InterPro" id="IPR000160">
    <property type="entry name" value="GGDEF_dom"/>
</dbReference>
<comment type="caution">
    <text evidence="5">The sequence shown here is derived from an EMBL/GenBank/DDBJ whole genome shotgun (WGS) entry which is preliminary data.</text>
</comment>
<accession>A0A175RKQ6</accession>
<reference evidence="5 6" key="1">
    <citation type="journal article" date="2016" name="Front. Microbiol.">
        <title>Genomic Resource of Rice Seed Associated Bacteria.</title>
        <authorList>
            <person name="Midha S."/>
            <person name="Bansal K."/>
            <person name="Sharma S."/>
            <person name="Kumar N."/>
            <person name="Patil P.P."/>
            <person name="Chaudhry V."/>
            <person name="Patil P.B."/>
        </authorList>
    </citation>
    <scope>NUCLEOTIDE SEQUENCE [LARGE SCALE GENOMIC DNA]</scope>
    <source>
        <strain evidence="5 6">NS365</strain>
    </source>
</reference>
<dbReference type="PATRIC" id="fig|401562.4.peg.3242"/>
<feature type="transmembrane region" description="Helical" evidence="1">
    <location>
        <begin position="115"/>
        <end position="134"/>
    </location>
</feature>
<dbReference type="PROSITE" id="PS50887">
    <property type="entry name" value="GGDEF"/>
    <property type="match status" value="1"/>
</dbReference>
<feature type="transmembrane region" description="Helical" evidence="1">
    <location>
        <begin position="146"/>
        <end position="166"/>
    </location>
</feature>
<name>A0A175RKQ6_9HYPH</name>
<dbReference type="InterPro" id="IPR001633">
    <property type="entry name" value="EAL_dom"/>
</dbReference>
<evidence type="ECO:0000259" key="2">
    <source>
        <dbReference type="PROSITE" id="PS50883"/>
    </source>
</evidence>
<evidence type="ECO:0008006" key="7">
    <source>
        <dbReference type="Google" id="ProtNLM"/>
    </source>
</evidence>
<feature type="non-terminal residue" evidence="5">
    <location>
        <position position="682"/>
    </location>
</feature>
<feature type="transmembrane region" description="Helical" evidence="1">
    <location>
        <begin position="53"/>
        <end position="73"/>
    </location>
</feature>
<evidence type="ECO:0000313" key="5">
    <source>
        <dbReference type="EMBL" id="KTR03991.1"/>
    </source>
</evidence>
<dbReference type="PANTHER" id="PTHR44757:SF2">
    <property type="entry name" value="BIOFILM ARCHITECTURE MAINTENANCE PROTEIN MBAA"/>
    <property type="match status" value="1"/>
</dbReference>
<dbReference type="Gene3D" id="3.30.450.20">
    <property type="entry name" value="PAS domain"/>
    <property type="match status" value="1"/>
</dbReference>
<feature type="transmembrane region" description="Helical" evidence="1">
    <location>
        <begin position="20"/>
        <end position="41"/>
    </location>
</feature>
<dbReference type="EMBL" id="LDQA01000043">
    <property type="protein sequence ID" value="KTR03991.1"/>
    <property type="molecule type" value="Genomic_DNA"/>
</dbReference>
<dbReference type="Pfam" id="PF00563">
    <property type="entry name" value="EAL"/>
    <property type="match status" value="1"/>
</dbReference>
<feature type="transmembrane region" description="Helical" evidence="1">
    <location>
        <begin position="80"/>
        <end position="103"/>
    </location>
</feature>
<dbReference type="PROSITE" id="PS50924">
    <property type="entry name" value="MHYT"/>
    <property type="match status" value="1"/>
</dbReference>
<sequence>MVRLFLRAATARSMEKVAWIMLAAFVTGASIWCTHFVAMLGYEPRLPISFDPVLTIVSLLIAMAGSALGFLAATGRGGAAPAFGGAIVGLSIVLMHYIGMLAYRVQGLVTWDRSFMIASIILACVLAAAALDTARRLERESMGSHGATALFFLSIISLHFTGMTAFQVTPMLVDGSFSDPDAMRALAVSVGCVGLIIVGSGFACSFIDTKARATAADALANMSNGLAMLSPGGVLTLVNERVGQLFGLTPEALKAGMSLRDFLSTIGERSGWDEERLARVIENHHAWMRKDTVTRLEQNLASGVVLSIVCQPVPRGGAILTYEDVTQMRNGQKTIAHMAFHDALTGLKNRRMFAESVVDFLERGEVTMLSIDLDRFKKVNDLLGHTVGDELLHKLSARLESCLRPDELAFRLGGDELAVLLRAPSERIAALAQDIIIQAALPFDIAGHAVTVGCTIGIATAAPGDDAMVLQQKADLALYSAKTAGRNRFEVYQDGMREQEVDKRALEQDLSLAVSLGQFELWYQPLYNLPGRMLCGFESLIRWRHPVRGLVPPIDFIPLAERSGLIAEIGAWVIEEACRQASLWPAPLYVSVNVSALQLRSATLPAEFAQALARHRLSPSRIEIEITETAMVEHSDQIAMTLTSLRALGLRIAMDDFGTGYSSLAHLREFKIDRLKIDRSFV</sequence>
<dbReference type="SUPFAM" id="SSF55073">
    <property type="entry name" value="Nucleotide cyclase"/>
    <property type="match status" value="1"/>
</dbReference>
<dbReference type="InterPro" id="IPR035965">
    <property type="entry name" value="PAS-like_dom_sf"/>
</dbReference>
<evidence type="ECO:0000256" key="1">
    <source>
        <dbReference type="PROSITE-ProRule" id="PRU00244"/>
    </source>
</evidence>
<dbReference type="CDD" id="cd01949">
    <property type="entry name" value="GGDEF"/>
    <property type="match status" value="1"/>
</dbReference>
<dbReference type="AlphaFoldDB" id="A0A175RKQ6"/>
<dbReference type="InterPro" id="IPR052155">
    <property type="entry name" value="Biofilm_reg_signaling"/>
</dbReference>
<dbReference type="PANTHER" id="PTHR44757">
    <property type="entry name" value="DIGUANYLATE CYCLASE DGCP"/>
    <property type="match status" value="1"/>
</dbReference>
<dbReference type="Pfam" id="PF00990">
    <property type="entry name" value="GGDEF"/>
    <property type="match status" value="1"/>
</dbReference>
<feature type="domain" description="MHYT" evidence="4">
    <location>
        <begin position="1"/>
        <end position="169"/>
    </location>
</feature>
<evidence type="ECO:0000259" key="3">
    <source>
        <dbReference type="PROSITE" id="PS50887"/>
    </source>
</evidence>
<protein>
    <recommendedName>
        <fullName evidence="7">Diguanylate cyclase</fullName>
    </recommendedName>
</protein>